<name>A0ABD6FJQ2_9PSEU</name>
<feature type="non-terminal residue" evidence="2">
    <location>
        <position position="58"/>
    </location>
</feature>
<evidence type="ECO:0000313" key="3">
    <source>
        <dbReference type="Proteomes" id="UP000249324"/>
    </source>
</evidence>
<feature type="domain" description="Malate synthase N-terminal" evidence="1">
    <location>
        <begin position="4"/>
        <end position="58"/>
    </location>
</feature>
<dbReference type="AlphaFoldDB" id="A0ABD6FJQ2"/>
<sequence>MAEIQVVGPPVERGEEILTEEALGFVGHLHEPFAKRRDELLAARVQRRLEASRTGRLD</sequence>
<organism evidence="2 3">
    <name type="scientific">Thermocrispum agreste</name>
    <dbReference type="NCBI Taxonomy" id="37925"/>
    <lineage>
        <taxon>Bacteria</taxon>
        <taxon>Bacillati</taxon>
        <taxon>Actinomycetota</taxon>
        <taxon>Actinomycetes</taxon>
        <taxon>Pseudonocardiales</taxon>
        <taxon>Pseudonocardiaceae</taxon>
        <taxon>Thermocrispum</taxon>
    </lineage>
</organism>
<dbReference type="InterPro" id="IPR048356">
    <property type="entry name" value="MS_N"/>
</dbReference>
<evidence type="ECO:0000313" key="2">
    <source>
        <dbReference type="EMBL" id="MFO7194157.1"/>
    </source>
</evidence>
<reference evidence="2 3" key="1">
    <citation type="journal article" date="2021" name="BMC Genomics">
        <title>Genome-resolved metagenome and metatranscriptome analyses of thermophilic composting reveal key bacterial players and their metabolic interactions.</title>
        <authorList>
            <person name="Braga L.P.P."/>
            <person name="Pereira R.V."/>
            <person name="Martins L.F."/>
            <person name="Moura L.M.S."/>
            <person name="Sanchez F.B."/>
            <person name="Patane J.S.L."/>
            <person name="da Silva A.M."/>
            <person name="Setubal J.C."/>
        </authorList>
    </citation>
    <scope>NUCLEOTIDE SEQUENCE [LARGE SCALE GENOMIC DNA]</scope>
    <source>
        <strain evidence="2">ZC4RG45</strain>
    </source>
</reference>
<dbReference type="Gene3D" id="3.20.20.360">
    <property type="entry name" value="Malate synthase, domain 3"/>
    <property type="match status" value="1"/>
</dbReference>
<comment type="caution">
    <text evidence="2">The sequence shown here is derived from an EMBL/GenBank/DDBJ whole genome shotgun (WGS) entry which is preliminary data.</text>
</comment>
<dbReference type="EMBL" id="QGUI02000365">
    <property type="protein sequence ID" value="MFO7194157.1"/>
    <property type="molecule type" value="Genomic_DNA"/>
</dbReference>
<dbReference type="Pfam" id="PF20656">
    <property type="entry name" value="MS_N"/>
    <property type="match status" value="1"/>
</dbReference>
<protein>
    <submittedName>
        <fullName evidence="2">Malate synthase A</fullName>
    </submittedName>
</protein>
<proteinExistence type="predicted"/>
<accession>A0ABD6FJQ2</accession>
<evidence type="ECO:0000259" key="1">
    <source>
        <dbReference type="Pfam" id="PF20656"/>
    </source>
</evidence>
<dbReference type="InterPro" id="IPR046363">
    <property type="entry name" value="MS_N_TIM-barrel_dom"/>
</dbReference>
<gene>
    <name evidence="2" type="ORF">DIU77_018090</name>
</gene>
<dbReference type="Proteomes" id="UP000249324">
    <property type="component" value="Unassembled WGS sequence"/>
</dbReference>